<comment type="caution">
    <text evidence="3">The sequence shown here is derived from an EMBL/GenBank/DDBJ whole genome shotgun (WGS) entry which is preliminary data.</text>
</comment>
<organism evidence="3 4">
    <name type="scientific">Orbilia blumenaviensis</name>
    <dbReference type="NCBI Taxonomy" id="1796055"/>
    <lineage>
        <taxon>Eukaryota</taxon>
        <taxon>Fungi</taxon>
        <taxon>Dikarya</taxon>
        <taxon>Ascomycota</taxon>
        <taxon>Pezizomycotina</taxon>
        <taxon>Orbiliomycetes</taxon>
        <taxon>Orbiliales</taxon>
        <taxon>Orbiliaceae</taxon>
        <taxon>Orbilia</taxon>
    </lineage>
</organism>
<dbReference type="InterPro" id="IPR029063">
    <property type="entry name" value="SAM-dependent_MTases_sf"/>
</dbReference>
<dbReference type="GO" id="GO:0016740">
    <property type="term" value="F:transferase activity"/>
    <property type="evidence" value="ECO:0007669"/>
    <property type="project" value="UniProtKB-KW"/>
</dbReference>
<evidence type="ECO:0000259" key="2">
    <source>
        <dbReference type="Pfam" id="PF13649"/>
    </source>
</evidence>
<dbReference type="AlphaFoldDB" id="A0AAV9TZC9"/>
<dbReference type="Gene3D" id="3.40.50.150">
    <property type="entry name" value="Vaccinia Virus protein VP39"/>
    <property type="match status" value="1"/>
</dbReference>
<dbReference type="SUPFAM" id="SSF53335">
    <property type="entry name" value="S-adenosyl-L-methionine-dependent methyltransferases"/>
    <property type="match status" value="1"/>
</dbReference>
<dbReference type="EMBL" id="JAVHNS010000017">
    <property type="protein sequence ID" value="KAK6332490.1"/>
    <property type="molecule type" value="Genomic_DNA"/>
</dbReference>
<sequence>MSTHHHLPTSTAYDLWSTVYDTDGNVLQQLDDIYISTILPSLIPQSTSTNTTENKDEDKDDNTTATTVVELGCGTGRNTLKLSNMGVNVLAVDNSRGMLDKLTTKLKKYDGDTTTTTTTTAGDVQVFEVDITTFSTEAVEAVESEEEERGDAAAFRTAINNKRIDGIISTLVLEHIPLRTFFSTASHILPQSSNAWLLLTNMHESMGAISSAGFWDEKSQRKVKPVSYVHTKAEILDEAGKWGFVVVDDEEGFMRESGVGGDVEDAKGRFGGRAEKWVGVVMHFGVVFRRV</sequence>
<evidence type="ECO:0000313" key="4">
    <source>
        <dbReference type="Proteomes" id="UP001373714"/>
    </source>
</evidence>
<keyword evidence="4" id="KW-1185">Reference proteome</keyword>
<proteinExistence type="predicted"/>
<reference evidence="3 4" key="1">
    <citation type="submission" date="2019-10" db="EMBL/GenBank/DDBJ databases">
        <authorList>
            <person name="Palmer J.M."/>
        </authorList>
    </citation>
    <scope>NUCLEOTIDE SEQUENCE [LARGE SCALE GENOMIC DNA]</scope>
    <source>
        <strain evidence="3 4">TWF730</strain>
    </source>
</reference>
<keyword evidence="1" id="KW-0808">Transferase</keyword>
<name>A0AAV9TZC9_9PEZI</name>
<feature type="domain" description="Methyltransferase" evidence="2">
    <location>
        <begin position="68"/>
        <end position="125"/>
    </location>
</feature>
<protein>
    <recommendedName>
        <fullName evidence="2">Methyltransferase domain-containing protein</fullName>
    </recommendedName>
</protein>
<dbReference type="Pfam" id="PF13649">
    <property type="entry name" value="Methyltransf_25"/>
    <property type="match status" value="1"/>
</dbReference>
<dbReference type="InterPro" id="IPR041698">
    <property type="entry name" value="Methyltransf_25"/>
</dbReference>
<dbReference type="CDD" id="cd02440">
    <property type="entry name" value="AdoMet_MTases"/>
    <property type="match status" value="1"/>
</dbReference>
<evidence type="ECO:0000256" key="1">
    <source>
        <dbReference type="ARBA" id="ARBA00022679"/>
    </source>
</evidence>
<dbReference type="Proteomes" id="UP001373714">
    <property type="component" value="Unassembled WGS sequence"/>
</dbReference>
<gene>
    <name evidence="3" type="ORF">TWF730_004156</name>
</gene>
<evidence type="ECO:0000313" key="3">
    <source>
        <dbReference type="EMBL" id="KAK6332490.1"/>
    </source>
</evidence>
<accession>A0AAV9TZC9</accession>
<dbReference type="PANTHER" id="PTHR43861">
    <property type="entry name" value="TRANS-ACONITATE 2-METHYLTRANSFERASE-RELATED"/>
    <property type="match status" value="1"/>
</dbReference>